<keyword evidence="4" id="KW-0804">Transcription</keyword>
<dbReference type="PANTHER" id="PTHR30346">
    <property type="entry name" value="TRANSCRIPTIONAL DUAL REGULATOR HCAR-RELATED"/>
    <property type="match status" value="1"/>
</dbReference>
<dbReference type="RefSeq" id="WP_112273065.1">
    <property type="nucleotide sequence ID" value="NZ_SWMS01000011.1"/>
</dbReference>
<evidence type="ECO:0000256" key="1">
    <source>
        <dbReference type="ARBA" id="ARBA00009437"/>
    </source>
</evidence>
<sequence length="308" mass="32820">MALDVRRLRMLSQLKASGTMAAAARAMNYSPASISQQLAQLERDVGSTLFVTAGRSVRLTPAGTALATRADEIIEALDAAEREVRRLGSAPVGRLRLAIFQSAALAVLRQVYGRLRRDFGGIRLDVAHLEPRVALEELSRHAVDIAVLEEYPGSPLPKPRSVTTRLLTLDPLYLASPAAEHGSAQPDPRARWALEPEGTAARRWAEATCRTAGFEPDVQFESHDLMLHRAAVRAGLAHSFLPGLAVGGSGDDAGIRLDRLPGDPARSIIVAYSNSAVDDPVVSTVAEVLQDSFADNSRSPGALGSVGP</sequence>
<evidence type="ECO:0000256" key="4">
    <source>
        <dbReference type="ARBA" id="ARBA00023163"/>
    </source>
</evidence>
<dbReference type="InterPro" id="IPR036390">
    <property type="entry name" value="WH_DNA-bd_sf"/>
</dbReference>
<reference evidence="6 7" key="1">
    <citation type="journal article" date="2015" name="Antonie Van Leeuwenhoek">
        <title>Prauserella endophytica sp. nov., an endophytic actinobacterium isolated from Tamarix taklamakanensis.</title>
        <authorList>
            <person name="Liu J.M."/>
            <person name="Habden X."/>
            <person name="Guo L."/>
            <person name="Tuo L."/>
            <person name="Jiang Z.K."/>
            <person name="Liu S.W."/>
            <person name="Liu X.F."/>
            <person name="Chen L."/>
            <person name="Li R.F."/>
            <person name="Zhang Y.Q."/>
            <person name="Sun C.H."/>
        </authorList>
    </citation>
    <scope>NUCLEOTIDE SEQUENCE [LARGE SCALE GENOMIC DNA]</scope>
    <source>
        <strain evidence="6 7">CGMCC 4.7182</strain>
    </source>
</reference>
<evidence type="ECO:0000256" key="2">
    <source>
        <dbReference type="ARBA" id="ARBA00023015"/>
    </source>
</evidence>
<keyword evidence="3" id="KW-0238">DNA-binding</keyword>
<dbReference type="Gene3D" id="1.10.10.10">
    <property type="entry name" value="Winged helix-like DNA-binding domain superfamily/Winged helix DNA-binding domain"/>
    <property type="match status" value="1"/>
</dbReference>
<accession>A0ABY2S225</accession>
<dbReference type="PANTHER" id="PTHR30346:SF29">
    <property type="entry name" value="LYSR SUBSTRATE-BINDING"/>
    <property type="match status" value="1"/>
</dbReference>
<dbReference type="InterPro" id="IPR000847">
    <property type="entry name" value="LysR_HTH_N"/>
</dbReference>
<gene>
    <name evidence="6" type="ORF">FCN18_21070</name>
</gene>
<proteinExistence type="inferred from homology"/>
<evidence type="ECO:0000313" key="6">
    <source>
        <dbReference type="EMBL" id="TKG69277.1"/>
    </source>
</evidence>
<keyword evidence="7" id="KW-1185">Reference proteome</keyword>
<protein>
    <submittedName>
        <fullName evidence="6">LysR family transcriptional regulator</fullName>
    </submittedName>
</protein>
<dbReference type="Pfam" id="PF00126">
    <property type="entry name" value="HTH_1"/>
    <property type="match status" value="1"/>
</dbReference>
<feature type="domain" description="HTH lysR-type" evidence="5">
    <location>
        <begin position="3"/>
        <end position="60"/>
    </location>
</feature>
<dbReference type="Pfam" id="PF03466">
    <property type="entry name" value="LysR_substrate"/>
    <property type="match status" value="1"/>
</dbReference>
<keyword evidence="2" id="KW-0805">Transcription regulation</keyword>
<dbReference type="InterPro" id="IPR036388">
    <property type="entry name" value="WH-like_DNA-bd_sf"/>
</dbReference>
<organism evidence="6 7">
    <name type="scientific">Prauserella endophytica</name>
    <dbReference type="NCBI Taxonomy" id="1592324"/>
    <lineage>
        <taxon>Bacteria</taxon>
        <taxon>Bacillati</taxon>
        <taxon>Actinomycetota</taxon>
        <taxon>Actinomycetes</taxon>
        <taxon>Pseudonocardiales</taxon>
        <taxon>Pseudonocardiaceae</taxon>
        <taxon>Prauserella</taxon>
        <taxon>Prauserella coralliicola group</taxon>
    </lineage>
</organism>
<dbReference type="SUPFAM" id="SSF53850">
    <property type="entry name" value="Periplasmic binding protein-like II"/>
    <property type="match status" value="1"/>
</dbReference>
<dbReference type="InterPro" id="IPR005119">
    <property type="entry name" value="LysR_subst-bd"/>
</dbReference>
<evidence type="ECO:0000259" key="5">
    <source>
        <dbReference type="PROSITE" id="PS50931"/>
    </source>
</evidence>
<name>A0ABY2S225_9PSEU</name>
<evidence type="ECO:0000313" key="7">
    <source>
        <dbReference type="Proteomes" id="UP000309992"/>
    </source>
</evidence>
<comment type="caution">
    <text evidence="6">The sequence shown here is derived from an EMBL/GenBank/DDBJ whole genome shotgun (WGS) entry which is preliminary data.</text>
</comment>
<dbReference type="Gene3D" id="3.40.190.10">
    <property type="entry name" value="Periplasmic binding protein-like II"/>
    <property type="match status" value="2"/>
</dbReference>
<comment type="similarity">
    <text evidence="1">Belongs to the LysR transcriptional regulatory family.</text>
</comment>
<dbReference type="Proteomes" id="UP000309992">
    <property type="component" value="Unassembled WGS sequence"/>
</dbReference>
<dbReference type="EMBL" id="SWMS01000011">
    <property type="protein sequence ID" value="TKG69277.1"/>
    <property type="molecule type" value="Genomic_DNA"/>
</dbReference>
<dbReference type="SUPFAM" id="SSF46785">
    <property type="entry name" value="Winged helix' DNA-binding domain"/>
    <property type="match status" value="1"/>
</dbReference>
<evidence type="ECO:0000256" key="3">
    <source>
        <dbReference type="ARBA" id="ARBA00023125"/>
    </source>
</evidence>
<dbReference type="PROSITE" id="PS50931">
    <property type="entry name" value="HTH_LYSR"/>
    <property type="match status" value="1"/>
</dbReference>